<accession>A0A7X6R3G7</accession>
<keyword evidence="2" id="KW-0560">Oxidoreductase</keyword>
<sequence>MHDLFEFPADGAGLRRAFANFPSGVVAVCAEIDGTPHGLAVSTFVPVSLDPPLVSFCVQNSSATWPKLAAASHLGLSLLGTDQQAAARSLGTRDGDRFRDIRLHRGSGDAVFIDGASAWIEGVQEAHVPAGDHAVVILRIHRIASRTDVDPLVFHGSKFRRLRAETANGAA</sequence>
<proteinExistence type="inferred from homology"/>
<name>A0A7X6R3G7_9NOCA</name>
<feature type="domain" description="Flavin reductase like" evidence="3">
    <location>
        <begin position="18"/>
        <end position="161"/>
    </location>
</feature>
<protein>
    <submittedName>
        <fullName evidence="4">Flavin reductase family protein</fullName>
    </submittedName>
</protein>
<keyword evidence="5" id="KW-1185">Reference proteome</keyword>
<dbReference type="InterPro" id="IPR012349">
    <property type="entry name" value="Split_barrel_FMN-bd"/>
</dbReference>
<evidence type="ECO:0000256" key="1">
    <source>
        <dbReference type="ARBA" id="ARBA00008898"/>
    </source>
</evidence>
<dbReference type="Pfam" id="PF01613">
    <property type="entry name" value="Flavin_Reduct"/>
    <property type="match status" value="1"/>
</dbReference>
<evidence type="ECO:0000259" key="3">
    <source>
        <dbReference type="SMART" id="SM00903"/>
    </source>
</evidence>
<evidence type="ECO:0000313" key="4">
    <source>
        <dbReference type="EMBL" id="NKY27444.1"/>
    </source>
</evidence>
<evidence type="ECO:0000256" key="2">
    <source>
        <dbReference type="ARBA" id="ARBA00023002"/>
    </source>
</evidence>
<organism evidence="4 5">
    <name type="scientific">Nocardia gamkensis</name>
    <dbReference type="NCBI Taxonomy" id="352869"/>
    <lineage>
        <taxon>Bacteria</taxon>
        <taxon>Bacillati</taxon>
        <taxon>Actinomycetota</taxon>
        <taxon>Actinomycetes</taxon>
        <taxon>Mycobacteriales</taxon>
        <taxon>Nocardiaceae</taxon>
        <taxon>Nocardia</taxon>
    </lineage>
</organism>
<dbReference type="PANTHER" id="PTHR30466">
    <property type="entry name" value="FLAVIN REDUCTASE"/>
    <property type="match status" value="1"/>
</dbReference>
<evidence type="ECO:0000313" key="5">
    <source>
        <dbReference type="Proteomes" id="UP000540698"/>
    </source>
</evidence>
<comment type="similarity">
    <text evidence="1">Belongs to the non-flavoprotein flavin reductase family.</text>
</comment>
<dbReference type="AlphaFoldDB" id="A0A7X6R3G7"/>
<comment type="caution">
    <text evidence="4">The sequence shown here is derived from an EMBL/GenBank/DDBJ whole genome shotgun (WGS) entry which is preliminary data.</text>
</comment>
<dbReference type="PANTHER" id="PTHR30466:SF11">
    <property type="entry name" value="FLAVIN-DEPENDENT MONOOXYGENASE, REDUCTASE SUBUNIT HSAB"/>
    <property type="match status" value="1"/>
</dbReference>
<dbReference type="SUPFAM" id="SSF50475">
    <property type="entry name" value="FMN-binding split barrel"/>
    <property type="match status" value="1"/>
</dbReference>
<dbReference type="EMBL" id="JAAXOS010000006">
    <property type="protein sequence ID" value="NKY27444.1"/>
    <property type="molecule type" value="Genomic_DNA"/>
</dbReference>
<dbReference type="Gene3D" id="2.30.110.10">
    <property type="entry name" value="Electron Transport, Fmn-binding Protein, Chain A"/>
    <property type="match status" value="1"/>
</dbReference>
<dbReference type="SMART" id="SM00903">
    <property type="entry name" value="Flavin_Reduct"/>
    <property type="match status" value="1"/>
</dbReference>
<dbReference type="GO" id="GO:0010181">
    <property type="term" value="F:FMN binding"/>
    <property type="evidence" value="ECO:0007669"/>
    <property type="project" value="InterPro"/>
</dbReference>
<reference evidence="4 5" key="1">
    <citation type="submission" date="2020-04" db="EMBL/GenBank/DDBJ databases">
        <title>MicrobeNet Type strains.</title>
        <authorList>
            <person name="Nicholson A.C."/>
        </authorList>
    </citation>
    <scope>NUCLEOTIDE SEQUENCE [LARGE SCALE GENOMIC DNA]</scope>
    <source>
        <strain evidence="4 5">DSM 44956</strain>
    </source>
</reference>
<dbReference type="GO" id="GO:0042602">
    <property type="term" value="F:riboflavin reductase (NADPH) activity"/>
    <property type="evidence" value="ECO:0007669"/>
    <property type="project" value="TreeGrafter"/>
</dbReference>
<dbReference type="InterPro" id="IPR050268">
    <property type="entry name" value="NADH-dep_flavin_reductase"/>
</dbReference>
<dbReference type="Proteomes" id="UP000540698">
    <property type="component" value="Unassembled WGS sequence"/>
</dbReference>
<dbReference type="RefSeq" id="WP_040870800.1">
    <property type="nucleotide sequence ID" value="NZ_JAAXOS010000006.1"/>
</dbReference>
<gene>
    <name evidence="4" type="ORF">HGB38_14580</name>
</gene>
<dbReference type="InterPro" id="IPR002563">
    <property type="entry name" value="Flavin_Rdtase-like_dom"/>
</dbReference>